<dbReference type="eggNOG" id="COG1357">
    <property type="taxonomic scope" value="Bacteria"/>
</dbReference>
<proteinExistence type="predicted"/>
<evidence type="ECO:0008006" key="2">
    <source>
        <dbReference type="Google" id="ProtNLM"/>
    </source>
</evidence>
<dbReference type="EMBL" id="CP000393">
    <property type="protein sequence ID" value="ABG50867.1"/>
    <property type="molecule type" value="Genomic_DNA"/>
</dbReference>
<protein>
    <recommendedName>
        <fullName evidence="2">Pentapeptide repeat</fullName>
    </recommendedName>
</protein>
<sequence length="126" mass="13928">MSENSGDKVSIQEVYGVGINKGNINTSKFAKTMTIYESQQQNLTEAARDIQELLEQLEKTYPSETTMDRMKIATEVITHIDNHPTKAQKIFSAIKAGGVAAVEQLLNHPASSFVIAALEDWQKSKS</sequence>
<name>Q115F7_TRIEI</name>
<dbReference type="OrthoDB" id="149072at2"/>
<accession>Q115F7</accession>
<organism evidence="1">
    <name type="scientific">Trichodesmium erythraeum (strain IMS101)</name>
    <dbReference type="NCBI Taxonomy" id="203124"/>
    <lineage>
        <taxon>Bacteria</taxon>
        <taxon>Bacillati</taxon>
        <taxon>Cyanobacteriota</taxon>
        <taxon>Cyanophyceae</taxon>
        <taxon>Oscillatoriophycideae</taxon>
        <taxon>Oscillatoriales</taxon>
        <taxon>Microcoleaceae</taxon>
        <taxon>Trichodesmium</taxon>
    </lineage>
</organism>
<evidence type="ECO:0000313" key="1">
    <source>
        <dbReference type="EMBL" id="ABG50867.1"/>
    </source>
</evidence>
<dbReference type="KEGG" id="ter:Tery_1588"/>
<dbReference type="RefSeq" id="WP_011611243.1">
    <property type="nucleotide sequence ID" value="NC_008312.1"/>
</dbReference>
<dbReference type="HOGENOM" id="CLU_149397_0_0_3"/>
<reference evidence="1" key="1">
    <citation type="submission" date="2006-06" db="EMBL/GenBank/DDBJ databases">
        <title>Complete sequence of Trichodesmium erythraeum IMS101.</title>
        <authorList>
            <consortium name="US DOE Joint Genome Institute"/>
            <person name="Copeland A."/>
            <person name="Lucas S."/>
            <person name="Lapidus A."/>
            <person name="Barry K."/>
            <person name="Detter J.C."/>
            <person name="Glavina del Rio T."/>
            <person name="Hammon N."/>
            <person name="Israni S."/>
            <person name="Dalin E."/>
            <person name="Tice H."/>
            <person name="Pitluck S."/>
            <person name="Kiss H."/>
            <person name="Munk A.C."/>
            <person name="Brettin T."/>
            <person name="Bruce D."/>
            <person name="Han C."/>
            <person name="Tapia R."/>
            <person name="Gilna P."/>
            <person name="Schmutz J."/>
            <person name="Larimer F."/>
            <person name="Land M."/>
            <person name="Hauser L."/>
            <person name="Kyrpides N."/>
            <person name="Kim E."/>
            <person name="Richardson P."/>
        </authorList>
    </citation>
    <scope>NUCLEOTIDE SEQUENCE [LARGE SCALE GENOMIC DNA]</scope>
    <source>
        <strain evidence="1">IMS101</strain>
    </source>
</reference>
<gene>
    <name evidence="1" type="ordered locus">Tery_1588</name>
</gene>
<dbReference type="AlphaFoldDB" id="Q115F7"/>